<evidence type="ECO:0000256" key="11">
    <source>
        <dbReference type="SAM" id="MobiDB-lite"/>
    </source>
</evidence>
<dbReference type="InterPro" id="IPR001775">
    <property type="entry name" value="GspD/PilQ"/>
</dbReference>
<dbReference type="InterPro" id="IPR004846">
    <property type="entry name" value="T2SS/T3SS_dom"/>
</dbReference>
<keyword evidence="8" id="KW-0472">Membrane</keyword>
<evidence type="ECO:0000256" key="6">
    <source>
        <dbReference type="ARBA" id="ARBA00022729"/>
    </source>
</evidence>
<keyword evidence="4" id="KW-1134">Transmembrane beta strand</keyword>
<dbReference type="InterPro" id="IPR038591">
    <property type="entry name" value="NolW-like_sf"/>
</dbReference>
<dbReference type="PRINTS" id="PR00811">
    <property type="entry name" value="BCTERIALGSPD"/>
</dbReference>
<feature type="signal peptide" evidence="12">
    <location>
        <begin position="1"/>
        <end position="25"/>
    </location>
</feature>
<evidence type="ECO:0000313" key="16">
    <source>
        <dbReference type="EMBL" id="NIJ17011.1"/>
    </source>
</evidence>
<evidence type="ECO:0000256" key="8">
    <source>
        <dbReference type="ARBA" id="ARBA00023136"/>
    </source>
</evidence>
<evidence type="ECO:0000256" key="3">
    <source>
        <dbReference type="ARBA" id="ARBA00022448"/>
    </source>
</evidence>
<dbReference type="Proteomes" id="UP000576821">
    <property type="component" value="Unassembled WGS sequence"/>
</dbReference>
<feature type="domain" description="Type II/III secretion system secretin-like" evidence="13">
    <location>
        <begin position="479"/>
        <end position="643"/>
    </location>
</feature>
<dbReference type="NCBIfam" id="TIGR02517">
    <property type="entry name" value="type_II_gspD"/>
    <property type="match status" value="1"/>
</dbReference>
<evidence type="ECO:0000259" key="14">
    <source>
        <dbReference type="Pfam" id="PF03958"/>
    </source>
</evidence>
<feature type="region of interest" description="Disordered" evidence="11">
    <location>
        <begin position="709"/>
        <end position="733"/>
    </location>
</feature>
<comment type="similarity">
    <text evidence="2">Belongs to the bacterial secretin family. GSP D subfamily.</text>
</comment>
<evidence type="ECO:0000256" key="12">
    <source>
        <dbReference type="SAM" id="SignalP"/>
    </source>
</evidence>
<evidence type="ECO:0000256" key="2">
    <source>
        <dbReference type="ARBA" id="ARBA00006980"/>
    </source>
</evidence>
<protein>
    <submittedName>
        <fullName evidence="16">General secretion pathway protein D</fullName>
    </submittedName>
</protein>
<evidence type="ECO:0000256" key="4">
    <source>
        <dbReference type="ARBA" id="ARBA00022452"/>
    </source>
</evidence>
<feature type="domain" description="GspD-like N0" evidence="15">
    <location>
        <begin position="29"/>
        <end position="99"/>
    </location>
</feature>
<dbReference type="Gene3D" id="3.30.1370.120">
    <property type="match status" value="3"/>
</dbReference>
<dbReference type="GO" id="GO:0015628">
    <property type="term" value="P:protein secretion by the type II secretion system"/>
    <property type="evidence" value="ECO:0007669"/>
    <property type="project" value="InterPro"/>
</dbReference>
<evidence type="ECO:0000256" key="1">
    <source>
        <dbReference type="ARBA" id="ARBA00004442"/>
    </source>
</evidence>
<feature type="chain" id="PRO_5032799701" evidence="12">
    <location>
        <begin position="26"/>
        <end position="733"/>
    </location>
</feature>
<dbReference type="Pfam" id="PF00263">
    <property type="entry name" value="Secretin"/>
    <property type="match status" value="1"/>
</dbReference>
<evidence type="ECO:0000256" key="9">
    <source>
        <dbReference type="ARBA" id="ARBA00023237"/>
    </source>
</evidence>
<evidence type="ECO:0000259" key="15">
    <source>
        <dbReference type="Pfam" id="PF21305"/>
    </source>
</evidence>
<dbReference type="Pfam" id="PF03958">
    <property type="entry name" value="Secretin_N"/>
    <property type="match status" value="3"/>
</dbReference>
<sequence length="733" mass="76874">MTRKLLISAAVALALAAPITPPAMAQQTLNVRDADIRAFIQDAARVTGRTFIIDNRVQGKVSVVTDRPLSRSEYFEIFLSTLRANGLVAVPGPGGAYRIQPADGAAGQPGAVGRASNRNQFVTEVFRLRSIDAASALETLRPLVSKDGSVTANRAGNSVVVADYADNIGRIRQVIARIDRDTAATQTVLLRNAGAREIATSLQALVQSGSGEGAVRAATIVPIDSSNAVAIRGDAGTVTRLAQMARDLDRQAASGTEIRVYWLEHADAEKLLPVLQQLVGQSTNQPVTASMPAGGDGPATAAPAAAIGVSGGGSGGNGISTRGPAIVTRYEGANAIIVAANSDVQRMLGETIRQIDTRREQVLVEAIIVEISDAAANKLGVQFLIGSTKTGFAATNYSNASPNLLTLAGAVGANELGTTTTTVVAPDGTRTTTEVRENGELASTLQSAAINSLQSASGIIGGLGTQIGRNGIFGAIINAVKSDTDSNILSTPSVMTMDNQKASILVGQQVPITTGEALSQNFDNQFRTVQRQDVGIKLEVKPQINTGGAIKLFLHQEVSSVAGPVSNNNSDLIINKREIETMVTVDDGEILALGGLLDDNERKTIERIPLLSDIPGLGELFKSRSKSRTKTNLMVFIRPTILRSKEDAQRLTQQRYGYVRGMQLARNPDAEPGIDELVRDYMGATPPAPMQPGDAVVEPAAAAPAPTQVIEPTMRQSSGVVRPVDVPASGGKR</sequence>
<feature type="domain" description="NolW-like" evidence="14">
    <location>
        <begin position="123"/>
        <end position="181"/>
    </location>
</feature>
<name>A0A846M8G0_9SPHN</name>
<evidence type="ECO:0000256" key="10">
    <source>
        <dbReference type="RuleBase" id="RU004004"/>
    </source>
</evidence>
<dbReference type="InterPro" id="IPR049371">
    <property type="entry name" value="GspD-like_N0"/>
</dbReference>
<comment type="subcellular location">
    <subcellularLocation>
        <location evidence="1 10">Cell outer membrane</location>
    </subcellularLocation>
</comment>
<evidence type="ECO:0000259" key="13">
    <source>
        <dbReference type="Pfam" id="PF00263"/>
    </source>
</evidence>
<dbReference type="PANTHER" id="PTHR30332:SF24">
    <property type="entry name" value="SECRETIN GSPD-RELATED"/>
    <property type="match status" value="1"/>
</dbReference>
<evidence type="ECO:0000256" key="5">
    <source>
        <dbReference type="ARBA" id="ARBA00022692"/>
    </source>
</evidence>
<evidence type="ECO:0000256" key="7">
    <source>
        <dbReference type="ARBA" id="ARBA00022927"/>
    </source>
</evidence>
<keyword evidence="3 10" id="KW-0813">Transport</keyword>
<keyword evidence="9" id="KW-0998">Cell outer membrane</keyword>
<feature type="domain" description="NolW-like" evidence="14">
    <location>
        <begin position="185"/>
        <end position="253"/>
    </location>
</feature>
<keyword evidence="5" id="KW-0812">Transmembrane</keyword>
<dbReference type="GO" id="GO:0009279">
    <property type="term" value="C:cell outer membrane"/>
    <property type="evidence" value="ECO:0007669"/>
    <property type="project" value="UniProtKB-SubCell"/>
</dbReference>
<gene>
    <name evidence="16" type="ORF">FHS54_002000</name>
</gene>
<dbReference type="PANTHER" id="PTHR30332">
    <property type="entry name" value="PROBABLE GENERAL SECRETION PATHWAY PROTEIN D"/>
    <property type="match status" value="1"/>
</dbReference>
<organism evidence="16 17">
    <name type="scientific">Sphingobium vermicomposti</name>
    <dbReference type="NCBI Taxonomy" id="529005"/>
    <lineage>
        <taxon>Bacteria</taxon>
        <taxon>Pseudomonadati</taxon>
        <taxon>Pseudomonadota</taxon>
        <taxon>Alphaproteobacteria</taxon>
        <taxon>Sphingomonadales</taxon>
        <taxon>Sphingomonadaceae</taxon>
        <taxon>Sphingobium</taxon>
    </lineage>
</organism>
<reference evidence="16 17" key="1">
    <citation type="submission" date="2020-03" db="EMBL/GenBank/DDBJ databases">
        <title>Genomic Encyclopedia of Type Strains, Phase IV (KMG-IV): sequencing the most valuable type-strain genomes for metagenomic binning, comparative biology and taxonomic classification.</title>
        <authorList>
            <person name="Goeker M."/>
        </authorList>
    </citation>
    <scope>NUCLEOTIDE SEQUENCE [LARGE SCALE GENOMIC DNA]</scope>
    <source>
        <strain evidence="16 17">DSM 21299</strain>
    </source>
</reference>
<proteinExistence type="inferred from homology"/>
<keyword evidence="7" id="KW-0653">Protein transport</keyword>
<keyword evidence="17" id="KW-1185">Reference proteome</keyword>
<dbReference type="InterPro" id="IPR050810">
    <property type="entry name" value="Bact_Secretion_Sys_Channel"/>
</dbReference>
<dbReference type="AlphaFoldDB" id="A0A846M8G0"/>
<evidence type="ECO:0000313" key="17">
    <source>
        <dbReference type="Proteomes" id="UP000576821"/>
    </source>
</evidence>
<dbReference type="RefSeq" id="WP_167303660.1">
    <property type="nucleotide sequence ID" value="NZ_JAASQR010000003.1"/>
</dbReference>
<dbReference type="GO" id="GO:0015627">
    <property type="term" value="C:type II protein secretion system complex"/>
    <property type="evidence" value="ECO:0007669"/>
    <property type="project" value="InterPro"/>
</dbReference>
<dbReference type="InterPro" id="IPR013356">
    <property type="entry name" value="T2SS_GspD"/>
</dbReference>
<keyword evidence="6 12" id="KW-0732">Signal</keyword>
<comment type="caution">
    <text evidence="16">The sequence shown here is derived from an EMBL/GenBank/DDBJ whole genome shotgun (WGS) entry which is preliminary data.</text>
</comment>
<accession>A0A846M8G0</accession>
<dbReference type="Pfam" id="PF21305">
    <property type="entry name" value="type_II_gspD_N0"/>
    <property type="match status" value="1"/>
</dbReference>
<dbReference type="EMBL" id="JAASQR010000003">
    <property type="protein sequence ID" value="NIJ17011.1"/>
    <property type="molecule type" value="Genomic_DNA"/>
</dbReference>
<feature type="domain" description="NolW-like" evidence="14">
    <location>
        <begin position="259"/>
        <end position="361"/>
    </location>
</feature>
<dbReference type="InterPro" id="IPR005644">
    <property type="entry name" value="NolW-like"/>
</dbReference>